<reference evidence="3" key="1">
    <citation type="submission" date="2016-10" db="EMBL/GenBank/DDBJ databases">
        <authorList>
            <person name="Varghese N."/>
            <person name="Submissions S."/>
        </authorList>
    </citation>
    <scope>NUCLEOTIDE SEQUENCE [LARGE SCALE GENOMIC DNA]</scope>
    <source>
        <strain evidence="3">CGMCC 1.10789</strain>
    </source>
</reference>
<evidence type="ECO:0000313" key="3">
    <source>
        <dbReference type="Proteomes" id="UP000199328"/>
    </source>
</evidence>
<dbReference type="GO" id="GO:0016887">
    <property type="term" value="F:ATP hydrolysis activity"/>
    <property type="evidence" value="ECO:0007669"/>
    <property type="project" value="InterPro"/>
</dbReference>
<protein>
    <submittedName>
        <fullName evidence="2">MoxR-like ATPase</fullName>
    </submittedName>
</protein>
<dbReference type="STRING" id="990712.SAMN05216257_101156"/>
<organism evidence="2 3">
    <name type="scientific">Meinhardsimonia xiamenensis</name>
    <dbReference type="NCBI Taxonomy" id="990712"/>
    <lineage>
        <taxon>Bacteria</taxon>
        <taxon>Pseudomonadati</taxon>
        <taxon>Pseudomonadota</taxon>
        <taxon>Alphaproteobacteria</taxon>
        <taxon>Rhodobacterales</taxon>
        <taxon>Paracoccaceae</taxon>
        <taxon>Meinhardsimonia</taxon>
    </lineage>
</organism>
<dbReference type="InterPro" id="IPR050764">
    <property type="entry name" value="CbbQ/NirQ/NorQ/GpvN"/>
</dbReference>
<dbReference type="PANTHER" id="PTHR42759:SF1">
    <property type="entry name" value="MAGNESIUM-CHELATASE SUBUNIT CHLD"/>
    <property type="match status" value="1"/>
</dbReference>
<dbReference type="CDD" id="cd00009">
    <property type="entry name" value="AAA"/>
    <property type="match status" value="1"/>
</dbReference>
<name>A0A1G8Y278_9RHOB</name>
<proteinExistence type="predicted"/>
<dbReference type="InterPro" id="IPR027417">
    <property type="entry name" value="P-loop_NTPase"/>
</dbReference>
<gene>
    <name evidence="2" type="ORF">SAMN05216257_101156</name>
</gene>
<feature type="domain" description="AAA+ ATPase" evidence="1">
    <location>
        <begin position="31"/>
        <end position="194"/>
    </location>
</feature>
<evidence type="ECO:0000259" key="1">
    <source>
        <dbReference type="SMART" id="SM00382"/>
    </source>
</evidence>
<dbReference type="SUPFAM" id="SSF52540">
    <property type="entry name" value="P-loop containing nucleoside triphosphate hydrolases"/>
    <property type="match status" value="1"/>
</dbReference>
<dbReference type="InterPro" id="IPR003593">
    <property type="entry name" value="AAA+_ATPase"/>
</dbReference>
<dbReference type="PANTHER" id="PTHR42759">
    <property type="entry name" value="MOXR FAMILY PROTEIN"/>
    <property type="match status" value="1"/>
</dbReference>
<evidence type="ECO:0000313" key="2">
    <source>
        <dbReference type="EMBL" id="SDJ96922.1"/>
    </source>
</evidence>
<sequence>MSIKTLQAELAREGYVADDRLAMALHLAQSLGRPLLLEGPAGVGKTEVARAMAGVMNTELIRLQCYEGLDASHAIYEWNYQRQLLAIRAAEAKGGMDEAALFSAAYLLRRPLLEAISREEPPVLLIDEIDRADEEFEAYLLEILSDFQITIPEIGTIRARSRPLVILTANGTRDLSDALRRRCLYTFIGYPDRETELAILRARMPGLEARLARQIVGVVQALRAEELEKTPGIAEMLDWAAALSGLGVNDLAQAREEVQATLVCLLKTAADSDAAPPEVMDRLIGKVA</sequence>
<keyword evidence="3" id="KW-1185">Reference proteome</keyword>
<dbReference type="AlphaFoldDB" id="A0A1G8Y278"/>
<accession>A0A1G8Y278</accession>
<dbReference type="SMART" id="SM00382">
    <property type="entry name" value="AAA"/>
    <property type="match status" value="1"/>
</dbReference>
<dbReference type="GO" id="GO:0005524">
    <property type="term" value="F:ATP binding"/>
    <property type="evidence" value="ECO:0007669"/>
    <property type="project" value="InterPro"/>
</dbReference>
<dbReference type="InterPro" id="IPR011704">
    <property type="entry name" value="ATPase_dyneun-rel_AAA"/>
</dbReference>
<dbReference type="Proteomes" id="UP000199328">
    <property type="component" value="Unassembled WGS sequence"/>
</dbReference>
<dbReference type="Gene3D" id="3.40.50.300">
    <property type="entry name" value="P-loop containing nucleotide triphosphate hydrolases"/>
    <property type="match status" value="1"/>
</dbReference>
<dbReference type="EMBL" id="FNFV01000001">
    <property type="protein sequence ID" value="SDJ96922.1"/>
    <property type="molecule type" value="Genomic_DNA"/>
</dbReference>
<dbReference type="Pfam" id="PF07728">
    <property type="entry name" value="AAA_5"/>
    <property type="match status" value="1"/>
</dbReference>